<name>A0ABY4P5K4_9PSEU</name>
<dbReference type="InterPro" id="IPR041657">
    <property type="entry name" value="HTH_17"/>
</dbReference>
<protein>
    <submittedName>
        <fullName evidence="2">Helix-turn-helix domain-containing protein</fullName>
    </submittedName>
</protein>
<dbReference type="InterPro" id="IPR009061">
    <property type="entry name" value="DNA-bd_dom_put_sf"/>
</dbReference>
<proteinExistence type="predicted"/>
<dbReference type="Proteomes" id="UP000830158">
    <property type="component" value="Chromosome"/>
</dbReference>
<accession>A0ABY4P5K4</accession>
<evidence type="ECO:0000259" key="1">
    <source>
        <dbReference type="Pfam" id="PF12728"/>
    </source>
</evidence>
<dbReference type="SUPFAM" id="SSF46955">
    <property type="entry name" value="Putative DNA-binding domain"/>
    <property type="match status" value="1"/>
</dbReference>
<dbReference type="RefSeq" id="WP_094006392.1">
    <property type="nucleotide sequence ID" value="NZ_CP091196.1"/>
</dbReference>
<evidence type="ECO:0000313" key="2">
    <source>
        <dbReference type="EMBL" id="UQS27715.1"/>
    </source>
</evidence>
<evidence type="ECO:0000313" key="3">
    <source>
        <dbReference type="Proteomes" id="UP000830158"/>
    </source>
</evidence>
<feature type="domain" description="Helix-turn-helix" evidence="1">
    <location>
        <begin position="6"/>
        <end position="54"/>
    </location>
</feature>
<sequence>MIKRRLLRTPEVAEVLGISARTLTRYVKLGLLKPTETTLGGHYRWDLQDVRAQIAKLRRDHEAPSDDS</sequence>
<dbReference type="Gene3D" id="1.10.1660.10">
    <property type="match status" value="1"/>
</dbReference>
<keyword evidence="3" id="KW-1185">Reference proteome</keyword>
<organism evidence="2 3">
    <name type="scientific">Amycolatopsis thermalba</name>
    <dbReference type="NCBI Taxonomy" id="944492"/>
    <lineage>
        <taxon>Bacteria</taxon>
        <taxon>Bacillati</taxon>
        <taxon>Actinomycetota</taxon>
        <taxon>Actinomycetes</taxon>
        <taxon>Pseudonocardiales</taxon>
        <taxon>Pseudonocardiaceae</taxon>
        <taxon>Amycolatopsis</taxon>
    </lineage>
</organism>
<dbReference type="Pfam" id="PF12728">
    <property type="entry name" value="HTH_17"/>
    <property type="match status" value="1"/>
</dbReference>
<reference evidence="2" key="1">
    <citation type="submission" date="2022-01" db="EMBL/GenBank/DDBJ databases">
        <title>PSI-footprinting approach for the identification of protein synthesis inhibitor producers.</title>
        <authorList>
            <person name="Handel F."/>
            <person name="Kulik A."/>
            <person name="Wex K.W."/>
            <person name="Berscheid A."/>
            <person name="Saur J.S."/>
            <person name="Winkler A."/>
            <person name="Wibberg D."/>
            <person name="Kalinowski J."/>
            <person name="Broetz-Oesterhelt H."/>
            <person name="Mast Y."/>
        </authorList>
    </citation>
    <scope>NUCLEOTIDE SEQUENCE</scope>
    <source>
        <strain evidence="2">KNN 49.3e</strain>
    </source>
</reference>
<gene>
    <name evidence="2" type="ORF">L1857_00535</name>
</gene>
<dbReference type="EMBL" id="CP091196">
    <property type="protein sequence ID" value="UQS27715.1"/>
    <property type="molecule type" value="Genomic_DNA"/>
</dbReference>